<dbReference type="AlphaFoldDB" id="A0A106QDD3"/>
<gene>
    <name evidence="1" type="ORF">WL29_21985</name>
</gene>
<reference evidence="1 2" key="1">
    <citation type="submission" date="2015-11" db="EMBL/GenBank/DDBJ databases">
        <title>Expanding the genomic diversity of Burkholderia species for the development of highly accurate diagnostics.</title>
        <authorList>
            <person name="Sahl J."/>
            <person name="Keim P."/>
            <person name="Wagner D."/>
        </authorList>
    </citation>
    <scope>NUCLEOTIDE SEQUENCE [LARGE SCALE GENOMIC DNA]</scope>
    <source>
        <strain evidence="1 2">MSMB2087WGS</strain>
    </source>
</reference>
<dbReference type="EMBL" id="LPHD01000049">
    <property type="protein sequence ID" value="KWA84039.1"/>
    <property type="molecule type" value="Genomic_DNA"/>
</dbReference>
<accession>A0A106QDD3</accession>
<evidence type="ECO:0000313" key="1">
    <source>
        <dbReference type="EMBL" id="KWA84039.1"/>
    </source>
</evidence>
<comment type="caution">
    <text evidence="1">The sequence shown here is derived from an EMBL/GenBank/DDBJ whole genome shotgun (WGS) entry which is preliminary data.</text>
</comment>
<proteinExistence type="predicted"/>
<name>A0A106QDD3_9BURK</name>
<protein>
    <submittedName>
        <fullName evidence="1">Uncharacterized protein</fullName>
    </submittedName>
</protein>
<organism evidence="1 2">
    <name type="scientific">Burkholderia ubonensis</name>
    <dbReference type="NCBI Taxonomy" id="101571"/>
    <lineage>
        <taxon>Bacteria</taxon>
        <taxon>Pseudomonadati</taxon>
        <taxon>Pseudomonadota</taxon>
        <taxon>Betaproteobacteria</taxon>
        <taxon>Burkholderiales</taxon>
        <taxon>Burkholderiaceae</taxon>
        <taxon>Burkholderia</taxon>
        <taxon>Burkholderia cepacia complex</taxon>
    </lineage>
</organism>
<sequence length="232" mass="26062">MVNLTINSGDTVPKLRGFQGSIVFNDELLHLEGRSDNVRLMLVDNAFRPGTSCPSLSIQSEIMGVSPWDLIARQLSGLTAANLREYVLEVGRRHPMEKNWDVLHGADGQRVFRVQYQGTQVFHAQLIHRIKPLKAVPARWTMAHVKQALANGQFRNLRCDAQYSDDYARDAMNSYYAGPLDTMVFLERLVTAGADSHIPSGRCGWGTALDPKTMTVYVNQHTFDRNSFTLVL</sequence>
<evidence type="ECO:0000313" key="2">
    <source>
        <dbReference type="Proteomes" id="UP000060630"/>
    </source>
</evidence>
<dbReference type="RefSeq" id="WP_060192437.1">
    <property type="nucleotide sequence ID" value="NZ_LPHD01000049.1"/>
</dbReference>
<dbReference type="Proteomes" id="UP000060630">
    <property type="component" value="Unassembled WGS sequence"/>
</dbReference>